<dbReference type="AlphaFoldDB" id="K3V9Q5"/>
<reference evidence="2 3" key="1">
    <citation type="journal article" date="2012" name="PLoS Pathog.">
        <title>Comparative pathogenomics reveals horizontally acquired novel virulence genes in fungi infecting cereal hosts.</title>
        <authorList>
            <person name="Gardiner D.M."/>
            <person name="McDonald M.C."/>
            <person name="Covarelli L."/>
            <person name="Solomon P.S."/>
            <person name="Rusu A.G."/>
            <person name="Marshall M."/>
            <person name="Kazan K."/>
            <person name="Chakraborty S."/>
            <person name="McDonald B.A."/>
            <person name="Manners J.M."/>
        </authorList>
    </citation>
    <scope>NUCLEOTIDE SEQUENCE [LARGE SCALE GENOMIC DNA]</scope>
    <source>
        <strain evidence="2 3">CS3096</strain>
    </source>
</reference>
<keyword evidence="1" id="KW-0812">Transmembrane</keyword>
<comment type="caution">
    <text evidence="2">The sequence shown here is derived from an EMBL/GenBank/DDBJ whole genome shotgun (WGS) entry which is preliminary data.</text>
</comment>
<keyword evidence="3" id="KW-1185">Reference proteome</keyword>
<organism evidence="2 3">
    <name type="scientific">Fusarium pseudograminearum (strain CS3096)</name>
    <name type="common">Wheat and barley crown-rot fungus</name>
    <dbReference type="NCBI Taxonomy" id="1028729"/>
    <lineage>
        <taxon>Eukaryota</taxon>
        <taxon>Fungi</taxon>
        <taxon>Dikarya</taxon>
        <taxon>Ascomycota</taxon>
        <taxon>Pezizomycotina</taxon>
        <taxon>Sordariomycetes</taxon>
        <taxon>Hypocreomycetidae</taxon>
        <taxon>Hypocreales</taxon>
        <taxon>Nectriaceae</taxon>
        <taxon>Fusarium</taxon>
    </lineage>
</organism>
<dbReference type="RefSeq" id="XP_009260823.1">
    <property type="nucleotide sequence ID" value="XM_009262548.1"/>
</dbReference>
<protein>
    <submittedName>
        <fullName evidence="2">Uncharacterized protein</fullName>
    </submittedName>
</protein>
<feature type="transmembrane region" description="Helical" evidence="1">
    <location>
        <begin position="12"/>
        <end position="40"/>
    </location>
</feature>
<dbReference type="Proteomes" id="UP000007978">
    <property type="component" value="Chromosome 4"/>
</dbReference>
<dbReference type="GeneID" id="20368048"/>
<accession>K3V9Q5</accession>
<name>K3V9Q5_FUSPC</name>
<gene>
    <name evidence="2" type="ORF">FPSE_09431</name>
</gene>
<evidence type="ECO:0000313" key="2">
    <source>
        <dbReference type="EMBL" id="EKJ70437.1"/>
    </source>
</evidence>
<dbReference type="KEGG" id="fpu:FPSE_09431"/>
<keyword evidence="1" id="KW-0472">Membrane</keyword>
<proteinExistence type="predicted"/>
<evidence type="ECO:0000313" key="3">
    <source>
        <dbReference type="Proteomes" id="UP000007978"/>
    </source>
</evidence>
<keyword evidence="1" id="KW-1133">Transmembrane helix</keyword>
<dbReference type="HOGENOM" id="CLU_2277670_0_0_1"/>
<sequence length="102" mass="10839">MASISVCTGGRSLGFCVIPFLAVPLAASLKSICGMVGAYAARQRDAAELSGGWMDSTLNLDIAGLLHLVVETIGFVYMRHVISARTWLLNFESNGGYVDIAE</sequence>
<evidence type="ECO:0000256" key="1">
    <source>
        <dbReference type="SAM" id="Phobius"/>
    </source>
</evidence>
<dbReference type="EMBL" id="AFNW01000310">
    <property type="protein sequence ID" value="EKJ70437.1"/>
    <property type="molecule type" value="Genomic_DNA"/>
</dbReference>